<name>A0A2K3CZB3_CHLRE</name>
<proteinExistence type="predicted"/>
<sequence>MVTCWSAIDYWSLDFGPGAGAAVVNDGMTSTEDDGGSPSGPRHNQPVQVQALLAPSPPWSAAIMAARPEGRAAVAGMPTGLGEGGLVVLLVVPEGATSALRGSRVVRTLVPAARFQ</sequence>
<dbReference type="GeneID" id="66055897"/>
<dbReference type="AlphaFoldDB" id="A0A2K3CZB3"/>
<dbReference type="EMBL" id="CM008974">
    <property type="protein sequence ID" value="PNW73589.1"/>
    <property type="molecule type" value="Genomic_DNA"/>
</dbReference>
<protein>
    <submittedName>
        <fullName evidence="2">Uncharacterized protein</fullName>
    </submittedName>
</protein>
<dbReference type="InParanoid" id="A0A2K3CZB3"/>
<dbReference type="RefSeq" id="XP_042917225.1">
    <property type="nucleotide sequence ID" value="XM_043069250.1"/>
</dbReference>
<keyword evidence="3" id="KW-1185">Reference proteome</keyword>
<reference evidence="2 3" key="1">
    <citation type="journal article" date="2007" name="Science">
        <title>The Chlamydomonas genome reveals the evolution of key animal and plant functions.</title>
        <authorList>
            <person name="Merchant S.S."/>
            <person name="Prochnik S.E."/>
            <person name="Vallon O."/>
            <person name="Harris E.H."/>
            <person name="Karpowicz S.J."/>
            <person name="Witman G.B."/>
            <person name="Terry A."/>
            <person name="Salamov A."/>
            <person name="Fritz-Laylin L.K."/>
            <person name="Marechal-Drouard L."/>
            <person name="Marshall W.F."/>
            <person name="Qu L.H."/>
            <person name="Nelson D.R."/>
            <person name="Sanderfoot A.A."/>
            <person name="Spalding M.H."/>
            <person name="Kapitonov V.V."/>
            <person name="Ren Q."/>
            <person name="Ferris P."/>
            <person name="Lindquist E."/>
            <person name="Shapiro H."/>
            <person name="Lucas S.M."/>
            <person name="Grimwood J."/>
            <person name="Schmutz J."/>
            <person name="Cardol P."/>
            <person name="Cerutti H."/>
            <person name="Chanfreau G."/>
            <person name="Chen C.L."/>
            <person name="Cognat V."/>
            <person name="Croft M.T."/>
            <person name="Dent R."/>
            <person name="Dutcher S."/>
            <person name="Fernandez E."/>
            <person name="Fukuzawa H."/>
            <person name="Gonzalez-Ballester D."/>
            <person name="Gonzalez-Halphen D."/>
            <person name="Hallmann A."/>
            <person name="Hanikenne M."/>
            <person name="Hippler M."/>
            <person name="Inwood W."/>
            <person name="Jabbari K."/>
            <person name="Kalanon M."/>
            <person name="Kuras R."/>
            <person name="Lefebvre P.A."/>
            <person name="Lemaire S.D."/>
            <person name="Lobanov A.V."/>
            <person name="Lohr M."/>
            <person name="Manuell A."/>
            <person name="Meier I."/>
            <person name="Mets L."/>
            <person name="Mittag M."/>
            <person name="Mittelmeier T."/>
            <person name="Moroney J.V."/>
            <person name="Moseley J."/>
            <person name="Napoli C."/>
            <person name="Nedelcu A.M."/>
            <person name="Niyogi K."/>
            <person name="Novoselov S.V."/>
            <person name="Paulsen I.T."/>
            <person name="Pazour G."/>
            <person name="Purton S."/>
            <person name="Ral J.P."/>
            <person name="Riano-Pachon D.M."/>
            <person name="Riekhof W."/>
            <person name="Rymarquis L."/>
            <person name="Schroda M."/>
            <person name="Stern D."/>
            <person name="Umen J."/>
            <person name="Willows R."/>
            <person name="Wilson N."/>
            <person name="Zimmer S.L."/>
            <person name="Allmer J."/>
            <person name="Balk J."/>
            <person name="Bisova K."/>
            <person name="Chen C.J."/>
            <person name="Elias M."/>
            <person name="Gendler K."/>
            <person name="Hauser C."/>
            <person name="Lamb M.R."/>
            <person name="Ledford H."/>
            <person name="Long J.C."/>
            <person name="Minagawa J."/>
            <person name="Page M.D."/>
            <person name="Pan J."/>
            <person name="Pootakham W."/>
            <person name="Roje S."/>
            <person name="Rose A."/>
            <person name="Stahlberg E."/>
            <person name="Terauchi A.M."/>
            <person name="Yang P."/>
            <person name="Ball S."/>
            <person name="Bowler C."/>
            <person name="Dieckmann C.L."/>
            <person name="Gladyshev V.N."/>
            <person name="Green P."/>
            <person name="Jorgensen R."/>
            <person name="Mayfield S."/>
            <person name="Mueller-Roeber B."/>
            <person name="Rajamani S."/>
            <person name="Sayre R.T."/>
            <person name="Brokstein P."/>
            <person name="Dubchak I."/>
            <person name="Goodstein D."/>
            <person name="Hornick L."/>
            <person name="Huang Y.W."/>
            <person name="Jhaveri J."/>
            <person name="Luo Y."/>
            <person name="Martinez D."/>
            <person name="Ngau W.C."/>
            <person name="Otillar B."/>
            <person name="Poliakov A."/>
            <person name="Porter A."/>
            <person name="Szajkowski L."/>
            <person name="Werner G."/>
            <person name="Zhou K."/>
            <person name="Grigoriev I.V."/>
            <person name="Rokhsar D.S."/>
            <person name="Grossman A.R."/>
        </authorList>
    </citation>
    <scope>NUCLEOTIDE SEQUENCE [LARGE SCALE GENOMIC DNA]</scope>
    <source>
        <strain evidence="3">CC-503</strain>
    </source>
</reference>
<dbReference type="Proteomes" id="UP000006906">
    <property type="component" value="Chromosome 13"/>
</dbReference>
<dbReference type="Gramene" id="PNW73589">
    <property type="protein sequence ID" value="PNW73589"/>
    <property type="gene ID" value="CHLRE_13g565116v5"/>
</dbReference>
<dbReference type="OrthoDB" id="552066at2759"/>
<organism evidence="2 3">
    <name type="scientific">Chlamydomonas reinhardtii</name>
    <name type="common">Chlamydomonas smithii</name>
    <dbReference type="NCBI Taxonomy" id="3055"/>
    <lineage>
        <taxon>Eukaryota</taxon>
        <taxon>Viridiplantae</taxon>
        <taxon>Chlorophyta</taxon>
        <taxon>core chlorophytes</taxon>
        <taxon>Chlorophyceae</taxon>
        <taxon>CS clade</taxon>
        <taxon>Chlamydomonadales</taxon>
        <taxon>Chlamydomonadaceae</taxon>
        <taxon>Chlamydomonas</taxon>
    </lineage>
</organism>
<evidence type="ECO:0000313" key="3">
    <source>
        <dbReference type="Proteomes" id="UP000006906"/>
    </source>
</evidence>
<gene>
    <name evidence="2" type="ORF">CHLRE_13g565116v5</name>
</gene>
<accession>A0A2K3CZB3</accession>
<feature type="region of interest" description="Disordered" evidence="1">
    <location>
        <begin position="24"/>
        <end position="45"/>
    </location>
</feature>
<evidence type="ECO:0000313" key="2">
    <source>
        <dbReference type="EMBL" id="PNW73589.1"/>
    </source>
</evidence>
<dbReference type="KEGG" id="cre:CHLRE_13g565116v5"/>
<evidence type="ECO:0000256" key="1">
    <source>
        <dbReference type="SAM" id="MobiDB-lite"/>
    </source>
</evidence>